<protein>
    <submittedName>
        <fullName evidence="3">DUF5610 domain-containing protein</fullName>
    </submittedName>
</protein>
<sequence length="456" mass="50278">MNIGDIKAFLNNKADGTTPRQQLQQELRDMGMKQAQNPPLPPGQVAKLSSATTVGLSVYRGAMRDNVSLDGQRPNLPEQKDKPASLFDFEEVAKNVLSFVGGAIKHAAAKGADEEKLQAMFSQAREGVLRGIKMAEKDLAGLMNDDIKDGIASSQSLIEDGIKRLEQKIFGLDDETTQQTARVQQSISLETQRSADLTIRTRDGDELQLRFEDLEQFSLIRQQLIEKGSIEPVEPVPVSPDQQASPEAQSDNPVEGAEADASEANDTPASTQTSSLQYQFYQQRELSFSLQGELDKGELDAIAGLVKDVQDLADLFFDGDVEAAYNKAIEQGFDEKELTGFALNLQRTDQVQVISAYENISHYRENQELPSQTVKPLSQYLDKMLGVMEQSNEKLQDGTAYADLINGIMHRLQKVQADDLVTAINRFHTFNNQLLNNLPQTQAVEATPVTSADSAE</sequence>
<proteinExistence type="predicted"/>
<evidence type="ECO:0000256" key="1">
    <source>
        <dbReference type="SAM" id="MobiDB-lite"/>
    </source>
</evidence>
<accession>A0ABS8GCJ7</accession>
<feature type="compositionally biased region" description="Polar residues" evidence="1">
    <location>
        <begin position="240"/>
        <end position="252"/>
    </location>
</feature>
<dbReference type="RefSeq" id="WP_229162995.1">
    <property type="nucleotide sequence ID" value="NZ_JAJEWP010000008.1"/>
</dbReference>
<feature type="region of interest" description="Disordered" evidence="1">
    <location>
        <begin position="231"/>
        <end position="275"/>
    </location>
</feature>
<dbReference type="Proteomes" id="UP001520878">
    <property type="component" value="Unassembled WGS sequence"/>
</dbReference>
<feature type="domain" description="DUF5610" evidence="2">
    <location>
        <begin position="71"/>
        <end position="165"/>
    </location>
</feature>
<gene>
    <name evidence="3" type="ORF">LJ739_18490</name>
</gene>
<evidence type="ECO:0000259" key="2">
    <source>
        <dbReference type="Pfam" id="PF18433"/>
    </source>
</evidence>
<organism evidence="3 4">
    <name type="scientific">Fluctibacter halophilus</name>
    <dbReference type="NCBI Taxonomy" id="226011"/>
    <lineage>
        <taxon>Bacteria</taxon>
        <taxon>Pseudomonadati</taxon>
        <taxon>Pseudomonadota</taxon>
        <taxon>Gammaproteobacteria</taxon>
        <taxon>Alteromonadales</taxon>
        <taxon>Alteromonadaceae</taxon>
        <taxon>Fluctibacter</taxon>
    </lineage>
</organism>
<feature type="compositionally biased region" description="Polar residues" evidence="1">
    <location>
        <begin position="264"/>
        <end position="275"/>
    </location>
</feature>
<dbReference type="InterPro" id="IPR041651">
    <property type="entry name" value="DUF5610"/>
</dbReference>
<evidence type="ECO:0000313" key="4">
    <source>
        <dbReference type="Proteomes" id="UP001520878"/>
    </source>
</evidence>
<name>A0ABS8GCJ7_9ALTE</name>
<dbReference type="Pfam" id="PF18433">
    <property type="entry name" value="DUF5610"/>
    <property type="match status" value="1"/>
</dbReference>
<evidence type="ECO:0000313" key="3">
    <source>
        <dbReference type="EMBL" id="MCC2618252.1"/>
    </source>
</evidence>
<keyword evidence="4" id="KW-1185">Reference proteome</keyword>
<reference evidence="3 4" key="1">
    <citation type="submission" date="2021-10" db="EMBL/GenBank/DDBJ databases">
        <title>Draft genome of Aestuariibacter halophilus JC2043.</title>
        <authorList>
            <person name="Emsley S.A."/>
            <person name="Pfannmuller K.M."/>
            <person name="Ushijima B."/>
            <person name="Saw J.H."/>
            <person name="Videau P."/>
        </authorList>
    </citation>
    <scope>NUCLEOTIDE SEQUENCE [LARGE SCALE GENOMIC DNA]</scope>
    <source>
        <strain evidence="3 4">JC2043</strain>
    </source>
</reference>
<dbReference type="EMBL" id="JAJEWP010000008">
    <property type="protein sequence ID" value="MCC2618252.1"/>
    <property type="molecule type" value="Genomic_DNA"/>
</dbReference>
<comment type="caution">
    <text evidence="3">The sequence shown here is derived from an EMBL/GenBank/DDBJ whole genome shotgun (WGS) entry which is preliminary data.</text>
</comment>